<dbReference type="InterPro" id="IPR019748">
    <property type="entry name" value="FERM_central"/>
</dbReference>
<dbReference type="GO" id="GO:0007160">
    <property type="term" value="P:cell-matrix adhesion"/>
    <property type="evidence" value="ECO:0007669"/>
    <property type="project" value="TreeGrafter"/>
</dbReference>
<dbReference type="AlphaFoldDB" id="A0A5N5SYR1"/>
<proteinExistence type="predicted"/>
<dbReference type="SUPFAM" id="SSF50729">
    <property type="entry name" value="PH domain-like"/>
    <property type="match status" value="1"/>
</dbReference>
<dbReference type="SUPFAM" id="SSF47031">
    <property type="entry name" value="Second domain of FERM"/>
    <property type="match status" value="1"/>
</dbReference>
<dbReference type="InterPro" id="IPR035963">
    <property type="entry name" value="FERM_2"/>
</dbReference>
<feature type="region of interest" description="Disordered" evidence="1">
    <location>
        <begin position="141"/>
        <end position="178"/>
    </location>
</feature>
<accession>A0A5N5SYR1</accession>
<dbReference type="Gene3D" id="2.30.29.30">
    <property type="entry name" value="Pleckstrin-homology domain (PH domain)/Phosphotyrosine-binding domain (PTB)"/>
    <property type="match status" value="2"/>
</dbReference>
<dbReference type="GO" id="GO:0007229">
    <property type="term" value="P:integrin-mediated signaling pathway"/>
    <property type="evidence" value="ECO:0007669"/>
    <property type="project" value="InterPro"/>
</dbReference>
<evidence type="ECO:0000313" key="4">
    <source>
        <dbReference type="Proteomes" id="UP000326759"/>
    </source>
</evidence>
<dbReference type="InterPro" id="IPR037843">
    <property type="entry name" value="Kindlin/fermitin"/>
</dbReference>
<protein>
    <submittedName>
        <fullName evidence="3">Unc-related protein</fullName>
    </submittedName>
</protein>
<name>A0A5N5SYR1_9CRUS</name>
<gene>
    <name evidence="3" type="primary">Fit1</name>
    <name evidence="3" type="ORF">Anas_03123</name>
</gene>
<organism evidence="3 4">
    <name type="scientific">Armadillidium nasatum</name>
    <dbReference type="NCBI Taxonomy" id="96803"/>
    <lineage>
        <taxon>Eukaryota</taxon>
        <taxon>Metazoa</taxon>
        <taxon>Ecdysozoa</taxon>
        <taxon>Arthropoda</taxon>
        <taxon>Crustacea</taxon>
        <taxon>Multicrustacea</taxon>
        <taxon>Malacostraca</taxon>
        <taxon>Eumalacostraca</taxon>
        <taxon>Peracarida</taxon>
        <taxon>Isopoda</taxon>
        <taxon>Oniscidea</taxon>
        <taxon>Crinocheta</taxon>
        <taxon>Armadillidiidae</taxon>
        <taxon>Armadillidium</taxon>
    </lineage>
</organism>
<dbReference type="GO" id="GO:0048731">
    <property type="term" value="P:system development"/>
    <property type="evidence" value="ECO:0007669"/>
    <property type="project" value="UniProtKB-ARBA"/>
</dbReference>
<dbReference type="Gene3D" id="3.10.20.90">
    <property type="entry name" value="Phosphatidylinositol 3-kinase Catalytic Subunit, Chain A, domain 1"/>
    <property type="match status" value="2"/>
</dbReference>
<dbReference type="GO" id="GO:0005178">
    <property type="term" value="F:integrin binding"/>
    <property type="evidence" value="ECO:0007669"/>
    <property type="project" value="TreeGrafter"/>
</dbReference>
<evidence type="ECO:0000259" key="2">
    <source>
        <dbReference type="SMART" id="SM00295"/>
    </source>
</evidence>
<dbReference type="InterPro" id="IPR040790">
    <property type="entry name" value="Kindlin_2_N"/>
</dbReference>
<comment type="caution">
    <text evidence="3">The sequence shown here is derived from an EMBL/GenBank/DDBJ whole genome shotgun (WGS) entry which is preliminary data.</text>
</comment>
<dbReference type="InterPro" id="IPR019749">
    <property type="entry name" value="Band_41_domain"/>
</dbReference>
<dbReference type="EMBL" id="SEYY01018721">
    <property type="protein sequence ID" value="KAB7499048.1"/>
    <property type="molecule type" value="Genomic_DNA"/>
</dbReference>
<dbReference type="GO" id="GO:0030055">
    <property type="term" value="C:cell-substrate junction"/>
    <property type="evidence" value="ECO:0007669"/>
    <property type="project" value="TreeGrafter"/>
</dbReference>
<dbReference type="OrthoDB" id="10057618at2759"/>
<evidence type="ECO:0000313" key="3">
    <source>
        <dbReference type="EMBL" id="KAB7499048.1"/>
    </source>
</evidence>
<dbReference type="PANTHER" id="PTHR16160">
    <property type="entry name" value="FERMITIN 2-RELATED"/>
    <property type="match status" value="1"/>
</dbReference>
<dbReference type="SMART" id="SM00295">
    <property type="entry name" value="B41"/>
    <property type="match status" value="1"/>
</dbReference>
<dbReference type="Proteomes" id="UP000326759">
    <property type="component" value="Unassembled WGS sequence"/>
</dbReference>
<dbReference type="InterPro" id="IPR011993">
    <property type="entry name" value="PH-like_dom_sf"/>
</dbReference>
<dbReference type="CDD" id="cd17096">
    <property type="entry name" value="FERM_F1_kindlins"/>
    <property type="match status" value="1"/>
</dbReference>
<feature type="compositionally biased region" description="Polar residues" evidence="1">
    <location>
        <begin position="141"/>
        <end position="166"/>
    </location>
</feature>
<keyword evidence="4" id="KW-1185">Reference proteome</keyword>
<dbReference type="Pfam" id="PF18124">
    <property type="entry name" value="Kindlin_2_N"/>
    <property type="match status" value="1"/>
</dbReference>
<sequence length="589" mass="66863">MNLNGFIPPFSDIAIDWSDHALWWPKCNMWLTHTRSTLDQYGVTAAAELEFTPMHKTLRVQLPDLRSMDFRVDFSVRTFRAVIQLCKHLGIRHPEEMSFCKPITAEDIKHNYCEHKKSALKNGHAPPDTNSFIVNKSHNSTNGSLNRSAGSSYNTTLHTPNKTPVNSPGGVGSPWRHNTSNGLNSFNNTFDSLDGGIEELHNSLANSPTHPPEARKNLVRPKSLLERARMNVGWLDSSLSIMEQGIREFDTLLLRFKFFSFYDLNPKYDAIRINMIYEQAKWAILNEEIDCTEGRNGYVRCSSVHLQMNQPQPDNSVGGEDDIDRALSELQMTLEGSHVNSTPSDITHIPELKGYLKLMNITLCAKTLPLHTLKALEDTGEPVEVLHLLNCEASPDVSISQQKFGIKLEEEQYSHWMAAIQLASKGKSLADSSYNAEVKTIQAFLSMQKPASAPVLNPQSLDIRPEDYLAPRFVRKIKGKAVQRILEAHANVKDLNLADAKMQFIRAWQGLPDYGIALFLIRHMSQKKEELLGVAFNRIMLLDSHGDHIKTWRYNTVKAWNVNWEKRHMMIQFEDVNLIFSCLTADCKR</sequence>
<dbReference type="PANTHER" id="PTHR16160:SF13">
    <property type="entry name" value="FERMITIN 2-RELATED"/>
    <property type="match status" value="1"/>
</dbReference>
<evidence type="ECO:0000256" key="1">
    <source>
        <dbReference type="SAM" id="MobiDB-lite"/>
    </source>
</evidence>
<dbReference type="Pfam" id="PF00373">
    <property type="entry name" value="FERM_M"/>
    <property type="match status" value="1"/>
</dbReference>
<feature type="domain" description="Band 4.1" evidence="2">
    <location>
        <begin position="52"/>
        <end position="519"/>
    </location>
</feature>
<reference evidence="3 4" key="1">
    <citation type="journal article" date="2019" name="PLoS Biol.">
        <title>Sex chromosomes control vertical transmission of feminizing Wolbachia symbionts in an isopod.</title>
        <authorList>
            <person name="Becking T."/>
            <person name="Chebbi M.A."/>
            <person name="Giraud I."/>
            <person name="Moumen B."/>
            <person name="Laverre T."/>
            <person name="Caubet Y."/>
            <person name="Peccoud J."/>
            <person name="Gilbert C."/>
            <person name="Cordaux R."/>
        </authorList>
    </citation>
    <scope>NUCLEOTIDE SEQUENCE [LARGE SCALE GENOMIC DNA]</scope>
    <source>
        <strain evidence="3">ANa2</strain>
        <tissue evidence="3">Whole body excluding digestive tract and cuticle</tissue>
    </source>
</reference>